<keyword evidence="3" id="KW-0029">Amino-acid transport</keyword>
<keyword evidence="3" id="KW-0813">Transport</keyword>
<keyword evidence="7" id="KW-1185">Reference proteome</keyword>
<feature type="signal peptide" evidence="4">
    <location>
        <begin position="1"/>
        <end position="29"/>
    </location>
</feature>
<sequence length="404" mass="42520">MRRIPGFLWRALAGAAAGVALAAPLPALAADPIVVGAPIPITGPFASDGLAMQQGLELAVEQKNAAGGLLGRPLELKVFDIGDLTPDKLEAAGVNLVQRQGASVLINGYGGMGPDIPAFCAYPVPYINNNATSNVIPLRNQMECGNIFMGSDVDIAYARQVFAQVGALLPEGHPRTIAIIHGPYDWELNVAEGMRESAAAAGWEVVMDAEVPYDNRQWQGILADVKRAAPGLVVFELLDTAGTSTFIDQFLLDPAPGAYLYAGYIFSTPAFQEVVARGGADGVIGMTVSSQLPGERGDAFVAAWQARYGSAPPFSIGAAIYDEFNLWAAAVEQVGNADDHAAINAAIRAMNYDGITGRYAFNDDHYVPVGDDTLPSHLIQASGGQIVTLMVGSQKQRDLAPAAR</sequence>
<evidence type="ECO:0000259" key="5">
    <source>
        <dbReference type="Pfam" id="PF13458"/>
    </source>
</evidence>
<evidence type="ECO:0000256" key="2">
    <source>
        <dbReference type="ARBA" id="ARBA00022729"/>
    </source>
</evidence>
<protein>
    <submittedName>
        <fullName evidence="6">ABC transporter substrate-binding protein</fullName>
    </submittedName>
</protein>
<comment type="similarity">
    <text evidence="1">Belongs to the leucine-binding protein family.</text>
</comment>
<dbReference type="EMBL" id="JAVKPH010000013">
    <property type="protein sequence ID" value="MDR5653361.1"/>
    <property type="molecule type" value="Genomic_DNA"/>
</dbReference>
<feature type="domain" description="Leucine-binding protein" evidence="5">
    <location>
        <begin position="32"/>
        <end position="365"/>
    </location>
</feature>
<dbReference type="Pfam" id="PF13458">
    <property type="entry name" value="Peripla_BP_6"/>
    <property type="match status" value="1"/>
</dbReference>
<evidence type="ECO:0000256" key="1">
    <source>
        <dbReference type="ARBA" id="ARBA00010062"/>
    </source>
</evidence>
<evidence type="ECO:0000313" key="7">
    <source>
        <dbReference type="Proteomes" id="UP001247754"/>
    </source>
</evidence>
<dbReference type="InterPro" id="IPR051010">
    <property type="entry name" value="BCAA_transport"/>
</dbReference>
<proteinExistence type="inferred from homology"/>
<dbReference type="Proteomes" id="UP001247754">
    <property type="component" value="Unassembled WGS sequence"/>
</dbReference>
<organism evidence="6 7">
    <name type="scientific">Ruixingdingia sedimenti</name>
    <dbReference type="NCBI Taxonomy" id="3073604"/>
    <lineage>
        <taxon>Bacteria</taxon>
        <taxon>Pseudomonadati</taxon>
        <taxon>Pseudomonadota</taxon>
        <taxon>Alphaproteobacteria</taxon>
        <taxon>Rhodobacterales</taxon>
        <taxon>Paracoccaceae</taxon>
        <taxon>Ruixingdingia</taxon>
    </lineage>
</organism>
<dbReference type="InterPro" id="IPR028082">
    <property type="entry name" value="Peripla_BP_I"/>
</dbReference>
<gene>
    <name evidence="6" type="ORF">RGD00_12145</name>
</gene>
<dbReference type="PANTHER" id="PTHR30483">
    <property type="entry name" value="LEUCINE-SPECIFIC-BINDING PROTEIN"/>
    <property type="match status" value="1"/>
</dbReference>
<evidence type="ECO:0000256" key="3">
    <source>
        <dbReference type="ARBA" id="ARBA00022970"/>
    </source>
</evidence>
<comment type="caution">
    <text evidence="6">The sequence shown here is derived from an EMBL/GenBank/DDBJ whole genome shotgun (WGS) entry which is preliminary data.</text>
</comment>
<dbReference type="InterPro" id="IPR028081">
    <property type="entry name" value="Leu-bd"/>
</dbReference>
<feature type="chain" id="PRO_5045920143" evidence="4">
    <location>
        <begin position="30"/>
        <end position="404"/>
    </location>
</feature>
<evidence type="ECO:0000313" key="6">
    <source>
        <dbReference type="EMBL" id="MDR5653361.1"/>
    </source>
</evidence>
<name>A0ABU1F915_9RHOB</name>
<keyword evidence="2 4" id="KW-0732">Signal</keyword>
<dbReference type="SUPFAM" id="SSF53822">
    <property type="entry name" value="Periplasmic binding protein-like I"/>
    <property type="match status" value="1"/>
</dbReference>
<evidence type="ECO:0000256" key="4">
    <source>
        <dbReference type="SAM" id="SignalP"/>
    </source>
</evidence>
<dbReference type="RefSeq" id="WP_310457601.1">
    <property type="nucleotide sequence ID" value="NZ_JAVKPH010000013.1"/>
</dbReference>
<reference evidence="6 7" key="1">
    <citation type="submission" date="2023-09" db="EMBL/GenBank/DDBJ databases">
        <title>Xinfangfangia sedmenti sp. nov., isolated the sedment.</title>
        <authorList>
            <person name="Xu L."/>
        </authorList>
    </citation>
    <scope>NUCLEOTIDE SEQUENCE [LARGE SCALE GENOMIC DNA]</scope>
    <source>
        <strain evidence="6 7">LG-4</strain>
    </source>
</reference>
<accession>A0ABU1F915</accession>
<dbReference type="Gene3D" id="3.40.50.2300">
    <property type="match status" value="2"/>
</dbReference>